<dbReference type="PROSITE" id="PS00010">
    <property type="entry name" value="ASX_HYDROXYL"/>
    <property type="match status" value="1"/>
</dbReference>
<evidence type="ECO:0000259" key="3">
    <source>
        <dbReference type="PROSITE" id="PS50026"/>
    </source>
</evidence>
<keyword evidence="1" id="KW-1015">Disulfide bond</keyword>
<sequence>MDRDIFASAPRDMMAIPTSPVTVGVQILMNASLEENEDPAKYSELYPCYGGSKCHDTEGDYRCKCRLGRRGDGKIDNGCQPIIPPPVIGILGEP</sequence>
<name>B9GB92_ORYSJ</name>
<dbReference type="PROSITE" id="PS50026">
    <property type="entry name" value="EGF_3"/>
    <property type="match status" value="1"/>
</dbReference>
<dbReference type="AlphaFoldDB" id="B9GB92"/>
<gene>
    <name evidence="4" type="ORF">OsJ_34296</name>
</gene>
<dbReference type="Pfam" id="PF00008">
    <property type="entry name" value="EGF"/>
    <property type="match status" value="1"/>
</dbReference>
<evidence type="ECO:0000256" key="1">
    <source>
        <dbReference type="ARBA" id="ARBA00023157"/>
    </source>
</evidence>
<reference evidence="4" key="2">
    <citation type="submission" date="2008-12" db="EMBL/GenBank/DDBJ databases">
        <title>Improved gene annotation of the rice (Oryza sativa) genomes.</title>
        <authorList>
            <person name="Wang J."/>
            <person name="Li R."/>
            <person name="Fan W."/>
            <person name="Huang Q."/>
            <person name="Zhang J."/>
            <person name="Zhou Y."/>
            <person name="Hu Y."/>
            <person name="Zi S."/>
            <person name="Li J."/>
            <person name="Ni P."/>
            <person name="Zheng H."/>
            <person name="Zhang Y."/>
            <person name="Zhao M."/>
            <person name="Hao Q."/>
            <person name="McDermott J."/>
            <person name="Samudrala R."/>
            <person name="Kristiansen K."/>
            <person name="Wong G.K.-S."/>
        </authorList>
    </citation>
    <scope>NUCLEOTIDE SEQUENCE</scope>
</reference>
<dbReference type="CDD" id="cd00054">
    <property type="entry name" value="EGF_CA"/>
    <property type="match status" value="1"/>
</dbReference>
<proteinExistence type="predicted"/>
<dbReference type="Proteomes" id="UP000007752">
    <property type="component" value="Chromosome 11"/>
</dbReference>
<organism evidence="4">
    <name type="scientific">Oryza sativa subsp. japonica</name>
    <name type="common">Rice</name>
    <dbReference type="NCBI Taxonomy" id="39947"/>
    <lineage>
        <taxon>Eukaryota</taxon>
        <taxon>Viridiplantae</taxon>
        <taxon>Streptophyta</taxon>
        <taxon>Embryophyta</taxon>
        <taxon>Tracheophyta</taxon>
        <taxon>Spermatophyta</taxon>
        <taxon>Magnoliopsida</taxon>
        <taxon>Liliopsida</taxon>
        <taxon>Poales</taxon>
        <taxon>Poaceae</taxon>
        <taxon>BOP clade</taxon>
        <taxon>Oryzoideae</taxon>
        <taxon>Oryzeae</taxon>
        <taxon>Oryzinae</taxon>
        <taxon>Oryza</taxon>
        <taxon>Oryza sativa</taxon>
    </lineage>
</organism>
<dbReference type="EMBL" id="CM000148">
    <property type="protein sequence ID" value="EEE52298.1"/>
    <property type="molecule type" value="Genomic_DNA"/>
</dbReference>
<dbReference type="InterPro" id="IPR000152">
    <property type="entry name" value="EGF-type_Asp/Asn_hydroxyl_site"/>
</dbReference>
<accession>B9GB92</accession>
<feature type="domain" description="EGF-like" evidence="3">
    <location>
        <begin position="36"/>
        <end position="80"/>
    </location>
</feature>
<dbReference type="Gene3D" id="2.10.25.10">
    <property type="entry name" value="Laminin"/>
    <property type="match status" value="1"/>
</dbReference>
<protein>
    <recommendedName>
        <fullName evidence="3">EGF-like domain-containing protein</fullName>
    </recommendedName>
</protein>
<reference evidence="4" key="1">
    <citation type="journal article" date="2005" name="PLoS Biol.">
        <title>The genomes of Oryza sativa: a history of duplications.</title>
        <authorList>
            <person name="Yu J."/>
            <person name="Wang J."/>
            <person name="Lin W."/>
            <person name="Li S."/>
            <person name="Li H."/>
            <person name="Zhou J."/>
            <person name="Ni P."/>
            <person name="Dong W."/>
            <person name="Hu S."/>
            <person name="Zeng C."/>
            <person name="Zhang J."/>
            <person name="Zhang Y."/>
            <person name="Li R."/>
            <person name="Xu Z."/>
            <person name="Li S."/>
            <person name="Li X."/>
            <person name="Zheng H."/>
            <person name="Cong L."/>
            <person name="Lin L."/>
            <person name="Yin J."/>
            <person name="Geng J."/>
            <person name="Li G."/>
            <person name="Shi J."/>
            <person name="Liu J."/>
            <person name="Lv H."/>
            <person name="Li J."/>
            <person name="Wang J."/>
            <person name="Deng Y."/>
            <person name="Ran L."/>
            <person name="Shi X."/>
            <person name="Wang X."/>
            <person name="Wu Q."/>
            <person name="Li C."/>
            <person name="Ren X."/>
            <person name="Wang J."/>
            <person name="Wang X."/>
            <person name="Li D."/>
            <person name="Liu D."/>
            <person name="Zhang X."/>
            <person name="Ji Z."/>
            <person name="Zhao W."/>
            <person name="Sun Y."/>
            <person name="Zhang Z."/>
            <person name="Bao J."/>
            <person name="Han Y."/>
            <person name="Dong L."/>
            <person name="Ji J."/>
            <person name="Chen P."/>
            <person name="Wu S."/>
            <person name="Liu J."/>
            <person name="Xiao Y."/>
            <person name="Bu D."/>
            <person name="Tan J."/>
            <person name="Yang L."/>
            <person name="Ye C."/>
            <person name="Zhang J."/>
            <person name="Xu J."/>
            <person name="Zhou Y."/>
            <person name="Yu Y."/>
            <person name="Zhang B."/>
            <person name="Zhuang S."/>
            <person name="Wei H."/>
            <person name="Liu B."/>
            <person name="Lei M."/>
            <person name="Yu H."/>
            <person name="Li Y."/>
            <person name="Xu H."/>
            <person name="Wei S."/>
            <person name="He X."/>
            <person name="Fang L."/>
            <person name="Zhang Z."/>
            <person name="Zhang Y."/>
            <person name="Huang X."/>
            <person name="Su Z."/>
            <person name="Tong W."/>
            <person name="Li J."/>
            <person name="Tong Z."/>
            <person name="Li S."/>
            <person name="Ye J."/>
            <person name="Wang L."/>
            <person name="Fang L."/>
            <person name="Lei T."/>
            <person name="Chen C."/>
            <person name="Chen H."/>
            <person name="Xu Z."/>
            <person name="Li H."/>
            <person name="Huang H."/>
            <person name="Zhang F."/>
            <person name="Xu H."/>
            <person name="Li N."/>
            <person name="Zhao C."/>
            <person name="Li S."/>
            <person name="Dong L."/>
            <person name="Huang Y."/>
            <person name="Li L."/>
            <person name="Xi Y."/>
            <person name="Qi Q."/>
            <person name="Li W."/>
            <person name="Zhang B."/>
            <person name="Hu W."/>
            <person name="Zhang Y."/>
            <person name="Tian X."/>
            <person name="Jiao Y."/>
            <person name="Liang X."/>
            <person name="Jin J."/>
            <person name="Gao L."/>
            <person name="Zheng W."/>
            <person name="Hao B."/>
            <person name="Liu S."/>
            <person name="Wang W."/>
            <person name="Yuan L."/>
            <person name="Cao M."/>
            <person name="McDermott J."/>
            <person name="Samudrala R."/>
            <person name="Wang J."/>
            <person name="Wong G.K."/>
            <person name="Yang H."/>
        </authorList>
    </citation>
    <scope>NUCLEOTIDE SEQUENCE [LARGE SCALE GENOMIC DNA]</scope>
</reference>
<dbReference type="FunFam" id="2.10.25.10:FF:000704">
    <property type="entry name" value="Os12g0614800 protein"/>
    <property type="match status" value="1"/>
</dbReference>
<dbReference type="InterPro" id="IPR000742">
    <property type="entry name" value="EGF"/>
</dbReference>
<evidence type="ECO:0000256" key="2">
    <source>
        <dbReference type="PROSITE-ProRule" id="PRU00076"/>
    </source>
</evidence>
<comment type="caution">
    <text evidence="2">Lacks conserved residue(s) required for the propagation of feature annotation.</text>
</comment>
<evidence type="ECO:0000313" key="4">
    <source>
        <dbReference type="EMBL" id="EEE52298.1"/>
    </source>
</evidence>
<keyword evidence="2" id="KW-0245">EGF-like domain</keyword>